<dbReference type="PANTHER" id="PTHR47505">
    <property type="entry name" value="DNA UTILIZATION PROTEIN YHGH"/>
    <property type="match status" value="1"/>
</dbReference>
<reference evidence="3 4" key="1">
    <citation type="submission" date="2018-04" db="EMBL/GenBank/DDBJ databases">
        <authorList>
            <person name="Go L.Y."/>
            <person name="Mitchell J.A."/>
        </authorList>
    </citation>
    <scope>NUCLEOTIDE SEQUENCE [LARGE SCALE GENOMIC DNA]</scope>
    <source>
        <strain evidence="3 4">TPD7010</strain>
    </source>
</reference>
<dbReference type="PANTHER" id="PTHR47505:SF1">
    <property type="entry name" value="DNA UTILIZATION PROTEIN YHGH"/>
    <property type="match status" value="1"/>
</dbReference>
<dbReference type="SUPFAM" id="SSF53271">
    <property type="entry name" value="PRTase-like"/>
    <property type="match status" value="1"/>
</dbReference>
<dbReference type="EMBL" id="QDFT01000001">
    <property type="protein sequence ID" value="PVE79799.1"/>
    <property type="molecule type" value="Genomic_DNA"/>
</dbReference>
<dbReference type="RefSeq" id="WP_116536244.1">
    <property type="nucleotide sequence ID" value="NZ_QDFT01000001.1"/>
</dbReference>
<dbReference type="Gene3D" id="3.40.50.2020">
    <property type="match status" value="1"/>
</dbReference>
<dbReference type="Pfam" id="PF00156">
    <property type="entry name" value="Pribosyltran"/>
    <property type="match status" value="1"/>
</dbReference>
<evidence type="ECO:0000256" key="1">
    <source>
        <dbReference type="ARBA" id="ARBA00008007"/>
    </source>
</evidence>
<dbReference type="InterPro" id="IPR029057">
    <property type="entry name" value="PRTase-like"/>
</dbReference>
<feature type="domain" description="Phosphoribosyltransferase" evidence="2">
    <location>
        <begin position="170"/>
        <end position="210"/>
    </location>
</feature>
<dbReference type="GO" id="GO:0016757">
    <property type="term" value="F:glycosyltransferase activity"/>
    <property type="evidence" value="ECO:0007669"/>
    <property type="project" value="UniProtKB-KW"/>
</dbReference>
<evidence type="ECO:0000313" key="3">
    <source>
        <dbReference type="EMBL" id="PVE79799.1"/>
    </source>
</evidence>
<keyword evidence="3" id="KW-0328">Glycosyltransferase</keyword>
<comment type="similarity">
    <text evidence="1">Belongs to the ComF/GntX family.</text>
</comment>
<dbReference type="InterPro" id="IPR000836">
    <property type="entry name" value="PRTase_dom"/>
</dbReference>
<gene>
    <name evidence="3" type="ORF">DC432_00670</name>
</gene>
<evidence type="ECO:0000313" key="4">
    <source>
        <dbReference type="Proteomes" id="UP000244649"/>
    </source>
</evidence>
<dbReference type="Proteomes" id="UP000244649">
    <property type="component" value="Unassembled WGS sequence"/>
</dbReference>
<organism evidence="3 4">
    <name type="scientific">Microbacterium testaceum</name>
    <name type="common">Aureobacterium testaceum</name>
    <name type="synonym">Brevibacterium testaceum</name>
    <dbReference type="NCBI Taxonomy" id="2033"/>
    <lineage>
        <taxon>Bacteria</taxon>
        <taxon>Bacillati</taxon>
        <taxon>Actinomycetota</taxon>
        <taxon>Actinomycetes</taxon>
        <taxon>Micrococcales</taxon>
        <taxon>Microbacteriaceae</taxon>
        <taxon>Microbacterium</taxon>
    </lineage>
</organism>
<accession>A0A2T7WXT0</accession>
<dbReference type="InterPro" id="IPR051910">
    <property type="entry name" value="ComF/GntX_DNA_util-trans"/>
</dbReference>
<comment type="caution">
    <text evidence="3">The sequence shown here is derived from an EMBL/GenBank/DDBJ whole genome shotgun (WGS) entry which is preliminary data.</text>
</comment>
<evidence type="ECO:0000259" key="2">
    <source>
        <dbReference type="Pfam" id="PF00156"/>
    </source>
</evidence>
<dbReference type="AlphaFoldDB" id="A0A2T7WXT0"/>
<proteinExistence type="inferred from homology"/>
<name>A0A2T7WXT0_MICTE</name>
<keyword evidence="3" id="KW-0808">Transferase</keyword>
<sequence length="224" mass="23634">MRWILRSLSEALTFWLPLSCAGCGAADVSLCEGCRLALAPRIHRRSVSSGVVVTAALVFDGVAARTIRALKEEGRTSLARALGPALAVAVRAAVGAHGVRPVVRITAVPSSRAAFRRRGHRPVELLVRASGLRSERLLRVARTPRDQRGLGRIERRANVAGALEARPIGGGVVVVVDDVVTTGATLVEAERALRAAGADHVVVVALAHTPRRDGSAEEPQGNPR</sequence>
<protein>
    <submittedName>
        <fullName evidence="3">Phosphoribosyltransferase</fullName>
    </submittedName>
</protein>